<evidence type="ECO:0000256" key="6">
    <source>
        <dbReference type="ARBA" id="ARBA00022989"/>
    </source>
</evidence>
<keyword evidence="4 9" id="KW-0997">Cell inner membrane</keyword>
<name>A0ABV6CC85_9GAMM</name>
<keyword evidence="5 9" id="KW-0812">Transmembrane</keyword>
<dbReference type="RefSeq" id="WP_385877711.1">
    <property type="nucleotide sequence ID" value="NZ_JBHLXE010000105.1"/>
</dbReference>
<evidence type="ECO:0000256" key="1">
    <source>
        <dbReference type="ARBA" id="ARBA00004429"/>
    </source>
</evidence>
<keyword evidence="7 9" id="KW-0472">Membrane</keyword>
<protein>
    <recommendedName>
        <fullName evidence="9">TRAP transporter small permease protein</fullName>
    </recommendedName>
</protein>
<evidence type="ECO:0000256" key="8">
    <source>
        <dbReference type="ARBA" id="ARBA00038436"/>
    </source>
</evidence>
<keyword evidence="2 9" id="KW-0813">Transport</keyword>
<dbReference type="InterPro" id="IPR055348">
    <property type="entry name" value="DctQ"/>
</dbReference>
<evidence type="ECO:0000256" key="7">
    <source>
        <dbReference type="ARBA" id="ARBA00023136"/>
    </source>
</evidence>
<keyword evidence="12" id="KW-1185">Reference proteome</keyword>
<feature type="transmembrane region" description="Helical" evidence="9">
    <location>
        <begin position="87"/>
        <end position="110"/>
    </location>
</feature>
<dbReference type="Proteomes" id="UP001589758">
    <property type="component" value="Unassembled WGS sequence"/>
</dbReference>
<comment type="caution">
    <text evidence="11">The sequence shown here is derived from an EMBL/GenBank/DDBJ whole genome shotgun (WGS) entry which is preliminary data.</text>
</comment>
<keyword evidence="6 9" id="KW-1133">Transmembrane helix</keyword>
<dbReference type="PANTHER" id="PTHR35011">
    <property type="entry name" value="2,3-DIKETO-L-GULONATE TRAP TRANSPORTER SMALL PERMEASE PROTEIN YIAM"/>
    <property type="match status" value="1"/>
</dbReference>
<evidence type="ECO:0000256" key="3">
    <source>
        <dbReference type="ARBA" id="ARBA00022475"/>
    </source>
</evidence>
<evidence type="ECO:0000256" key="2">
    <source>
        <dbReference type="ARBA" id="ARBA00022448"/>
    </source>
</evidence>
<feature type="domain" description="Tripartite ATP-independent periplasmic transporters DctQ component" evidence="10">
    <location>
        <begin position="23"/>
        <end position="156"/>
    </location>
</feature>
<dbReference type="InterPro" id="IPR007387">
    <property type="entry name" value="TRAP_DctQ"/>
</dbReference>
<gene>
    <name evidence="11" type="ORF">ACFFIT_10945</name>
</gene>
<evidence type="ECO:0000313" key="11">
    <source>
        <dbReference type="EMBL" id="MFC0180591.1"/>
    </source>
</evidence>
<dbReference type="PANTHER" id="PTHR35011:SF2">
    <property type="entry name" value="2,3-DIKETO-L-GULONATE TRAP TRANSPORTER SMALL PERMEASE PROTEIN YIAM"/>
    <property type="match status" value="1"/>
</dbReference>
<dbReference type="EMBL" id="JBHLXE010000105">
    <property type="protein sequence ID" value="MFC0180591.1"/>
    <property type="molecule type" value="Genomic_DNA"/>
</dbReference>
<feature type="transmembrane region" description="Helical" evidence="9">
    <location>
        <begin position="12"/>
        <end position="32"/>
    </location>
</feature>
<sequence length="169" mass="19041">MKFLNDMLNKIAQIFCVLIGTTLVFCVVWQVFSRYVLNSPSTFTDELARFLFIWVALFGAAYTVGLKKHLAIDFLLVKYENTPKKLALLRILITLISLAFVGLIMIYGGINLVQKTFSTGQISPALGIQMGIVYIAIPISGVMMLWYMMVELVQSIDLFRTGNERKSSI</sequence>
<reference evidence="11 12" key="1">
    <citation type="submission" date="2024-09" db="EMBL/GenBank/DDBJ databases">
        <authorList>
            <person name="Sun Q."/>
            <person name="Mori K."/>
        </authorList>
    </citation>
    <scope>NUCLEOTIDE SEQUENCE [LARGE SCALE GENOMIC DNA]</scope>
    <source>
        <strain evidence="11 12">CCM 8545</strain>
    </source>
</reference>
<evidence type="ECO:0000313" key="12">
    <source>
        <dbReference type="Proteomes" id="UP001589758"/>
    </source>
</evidence>
<evidence type="ECO:0000256" key="9">
    <source>
        <dbReference type="RuleBase" id="RU369079"/>
    </source>
</evidence>
<keyword evidence="3" id="KW-1003">Cell membrane</keyword>
<evidence type="ECO:0000259" key="10">
    <source>
        <dbReference type="Pfam" id="PF04290"/>
    </source>
</evidence>
<feature type="transmembrane region" description="Helical" evidence="9">
    <location>
        <begin position="47"/>
        <end position="66"/>
    </location>
</feature>
<proteinExistence type="inferred from homology"/>
<evidence type="ECO:0000256" key="4">
    <source>
        <dbReference type="ARBA" id="ARBA00022519"/>
    </source>
</evidence>
<comment type="subunit">
    <text evidence="9">The complex comprises the extracytoplasmic solute receptor protein and the two transmembrane proteins.</text>
</comment>
<comment type="subcellular location">
    <subcellularLocation>
        <location evidence="1 9">Cell inner membrane</location>
        <topology evidence="1 9">Multi-pass membrane protein</topology>
    </subcellularLocation>
</comment>
<evidence type="ECO:0000256" key="5">
    <source>
        <dbReference type="ARBA" id="ARBA00022692"/>
    </source>
</evidence>
<organism evidence="11 12">
    <name type="scientific">Thorsellia kenyensis</name>
    <dbReference type="NCBI Taxonomy" id="1549888"/>
    <lineage>
        <taxon>Bacteria</taxon>
        <taxon>Pseudomonadati</taxon>
        <taxon>Pseudomonadota</taxon>
        <taxon>Gammaproteobacteria</taxon>
        <taxon>Enterobacterales</taxon>
        <taxon>Thorselliaceae</taxon>
        <taxon>Thorsellia</taxon>
    </lineage>
</organism>
<comment type="function">
    <text evidence="9">Part of the tripartite ATP-independent periplasmic (TRAP) transport system.</text>
</comment>
<comment type="similarity">
    <text evidence="8 9">Belongs to the TRAP transporter small permease family.</text>
</comment>
<accession>A0ABV6CC85</accession>
<dbReference type="Pfam" id="PF04290">
    <property type="entry name" value="DctQ"/>
    <property type="match status" value="1"/>
</dbReference>
<feature type="transmembrane region" description="Helical" evidence="9">
    <location>
        <begin position="130"/>
        <end position="150"/>
    </location>
</feature>